<sequence>MSNLVAWFLAVCLIFTSSRGLIMDVHKRKRVPLFYIAHYVFTLLDLGWFLAWLLLNDLTEDCAELKNRVNIGYAILACVFLRHQLHLAMHFDPDGELWYRYLNRKATDKQLLEEFEEHWKKRAHVDKMRNKKQMMCTKAIELVTRFLKADLTGSDIIAGLFILNVENRNWIMSKKYSSKASLEKTTETVKQDGAAGIGLMAERNVFQEDTEFSAKWLDLFLIREHAILCGTAYGSLMYALYNFGDFCRMCTNPKRDKLSNPIETREEELKRLKEFGLDADSRAEPTIKKRCLCCASDEDQSTATFVSWAKLKEQDILFMDHGNK</sequence>
<feature type="transmembrane region" description="Helical" evidence="1">
    <location>
        <begin position="36"/>
        <end position="55"/>
    </location>
</feature>
<evidence type="ECO:0000313" key="3">
    <source>
        <dbReference type="EMBL" id="KAL3308008.1"/>
    </source>
</evidence>
<dbReference type="AlphaFoldDB" id="A0ABD2PLR9"/>
<feature type="signal peptide" evidence="2">
    <location>
        <begin position="1"/>
        <end position="20"/>
    </location>
</feature>
<protein>
    <submittedName>
        <fullName evidence="3">Uncharacterized protein</fullName>
    </submittedName>
</protein>
<keyword evidence="1" id="KW-1133">Transmembrane helix</keyword>
<reference evidence="3 4" key="1">
    <citation type="submission" date="2024-11" db="EMBL/GenBank/DDBJ databases">
        <title>Adaptive evolution of stress response genes in parasites aligns with host niche diversity.</title>
        <authorList>
            <person name="Hahn C."/>
            <person name="Resl P."/>
        </authorList>
    </citation>
    <scope>NUCLEOTIDE SEQUENCE [LARGE SCALE GENOMIC DNA]</scope>
    <source>
        <strain evidence="3">EGGRZ-B1_66</strain>
        <tissue evidence="3">Body</tissue>
    </source>
</reference>
<dbReference type="Proteomes" id="UP001626550">
    <property type="component" value="Unassembled WGS sequence"/>
</dbReference>
<gene>
    <name evidence="3" type="ORF">Ciccas_013467</name>
</gene>
<evidence type="ECO:0000313" key="4">
    <source>
        <dbReference type="Proteomes" id="UP001626550"/>
    </source>
</evidence>
<organism evidence="3 4">
    <name type="scientific">Cichlidogyrus casuarinus</name>
    <dbReference type="NCBI Taxonomy" id="1844966"/>
    <lineage>
        <taxon>Eukaryota</taxon>
        <taxon>Metazoa</taxon>
        <taxon>Spiralia</taxon>
        <taxon>Lophotrochozoa</taxon>
        <taxon>Platyhelminthes</taxon>
        <taxon>Monogenea</taxon>
        <taxon>Monopisthocotylea</taxon>
        <taxon>Dactylogyridea</taxon>
        <taxon>Ancyrocephalidae</taxon>
        <taxon>Cichlidogyrus</taxon>
    </lineage>
</organism>
<comment type="caution">
    <text evidence="3">The sequence shown here is derived from an EMBL/GenBank/DDBJ whole genome shotgun (WGS) entry which is preliminary data.</text>
</comment>
<keyword evidence="2" id="KW-0732">Signal</keyword>
<feature type="chain" id="PRO_5044890141" evidence="2">
    <location>
        <begin position="21"/>
        <end position="324"/>
    </location>
</feature>
<name>A0ABD2PLR9_9PLAT</name>
<evidence type="ECO:0000256" key="1">
    <source>
        <dbReference type="SAM" id="Phobius"/>
    </source>
</evidence>
<keyword evidence="1" id="KW-0472">Membrane</keyword>
<feature type="non-terminal residue" evidence="3">
    <location>
        <position position="324"/>
    </location>
</feature>
<proteinExistence type="predicted"/>
<keyword evidence="1" id="KW-0812">Transmembrane</keyword>
<accession>A0ABD2PLR9</accession>
<dbReference type="EMBL" id="JBJKFK010006047">
    <property type="protein sequence ID" value="KAL3308008.1"/>
    <property type="molecule type" value="Genomic_DNA"/>
</dbReference>
<keyword evidence="4" id="KW-1185">Reference proteome</keyword>
<evidence type="ECO:0000256" key="2">
    <source>
        <dbReference type="SAM" id="SignalP"/>
    </source>
</evidence>